<evidence type="ECO:0000256" key="1">
    <source>
        <dbReference type="SAM" id="Phobius"/>
    </source>
</evidence>
<keyword evidence="1" id="KW-1133">Transmembrane helix</keyword>
<organism evidence="2 3">
    <name type="scientific">Candidatus Curtissbacteria bacterium RIFCSPHIGHO2_01_FULL_41_11</name>
    <dbReference type="NCBI Taxonomy" id="1797711"/>
    <lineage>
        <taxon>Bacteria</taxon>
        <taxon>Candidatus Curtissiibacteriota</taxon>
    </lineage>
</organism>
<dbReference type="Proteomes" id="UP000179102">
    <property type="component" value="Unassembled WGS sequence"/>
</dbReference>
<protein>
    <recommendedName>
        <fullName evidence="4">DUF304 domain-containing protein</fullName>
    </recommendedName>
</protein>
<accession>A0A1F5G3X4</accession>
<dbReference type="EMBL" id="MFAZ01000040">
    <property type="protein sequence ID" value="OGD86539.1"/>
    <property type="molecule type" value="Genomic_DNA"/>
</dbReference>
<feature type="transmembrane region" description="Helical" evidence="1">
    <location>
        <begin position="31"/>
        <end position="56"/>
    </location>
</feature>
<proteinExistence type="predicted"/>
<sequence>MFAPHPVGVTFEGQEAGEEIILLLRQHVITLVPAFIITIFFMLIPFIVSSILLVVGINLSDLLTSAQIFLITVFWYLFVFGYAFYRLLFWYFNVYLLTNERIVDFDFRGILHKEISYAGLGQIEDVSPKMIGFFGTFFNFGNVFIQTAGAKNEFEFEKVAKPDDVAQEISEQVRAEQGEAPGVVA</sequence>
<evidence type="ECO:0000313" key="2">
    <source>
        <dbReference type="EMBL" id="OGD86539.1"/>
    </source>
</evidence>
<name>A0A1F5G3X4_9BACT</name>
<evidence type="ECO:0008006" key="4">
    <source>
        <dbReference type="Google" id="ProtNLM"/>
    </source>
</evidence>
<dbReference type="STRING" id="1797711.A2870_01925"/>
<comment type="caution">
    <text evidence="2">The sequence shown here is derived from an EMBL/GenBank/DDBJ whole genome shotgun (WGS) entry which is preliminary data.</text>
</comment>
<feature type="transmembrane region" description="Helical" evidence="1">
    <location>
        <begin position="68"/>
        <end position="92"/>
    </location>
</feature>
<gene>
    <name evidence="2" type="ORF">A2870_01925</name>
</gene>
<dbReference type="AlphaFoldDB" id="A0A1F5G3X4"/>
<dbReference type="PANTHER" id="PTHR37938">
    <property type="entry name" value="BLL0215 PROTEIN"/>
    <property type="match status" value="1"/>
</dbReference>
<dbReference type="PANTHER" id="PTHR37938:SF1">
    <property type="entry name" value="BLL0215 PROTEIN"/>
    <property type="match status" value="1"/>
</dbReference>
<keyword evidence="1" id="KW-0472">Membrane</keyword>
<keyword evidence="1" id="KW-0812">Transmembrane</keyword>
<evidence type="ECO:0000313" key="3">
    <source>
        <dbReference type="Proteomes" id="UP000179102"/>
    </source>
</evidence>
<reference evidence="2 3" key="1">
    <citation type="journal article" date="2016" name="Nat. Commun.">
        <title>Thousands of microbial genomes shed light on interconnected biogeochemical processes in an aquifer system.</title>
        <authorList>
            <person name="Anantharaman K."/>
            <person name="Brown C.T."/>
            <person name="Hug L.A."/>
            <person name="Sharon I."/>
            <person name="Castelle C.J."/>
            <person name="Probst A.J."/>
            <person name="Thomas B.C."/>
            <person name="Singh A."/>
            <person name="Wilkins M.J."/>
            <person name="Karaoz U."/>
            <person name="Brodie E.L."/>
            <person name="Williams K.H."/>
            <person name="Hubbard S.S."/>
            <person name="Banfield J.F."/>
        </authorList>
    </citation>
    <scope>NUCLEOTIDE SEQUENCE [LARGE SCALE GENOMIC DNA]</scope>
</reference>